<reference evidence="1 2" key="1">
    <citation type="submission" date="2005-07" db="EMBL/GenBank/DDBJ databases">
        <authorList>
            <person name="Mural R.J."/>
            <person name="Li P.W."/>
            <person name="Adams M.D."/>
            <person name="Amanatides P.G."/>
            <person name="Baden-Tillson H."/>
            <person name="Barnstead M."/>
            <person name="Chin S.H."/>
            <person name="Dew I."/>
            <person name="Evans C.A."/>
            <person name="Ferriera S."/>
            <person name="Flanigan M."/>
            <person name="Fosler C."/>
            <person name="Glodek A."/>
            <person name="Gu Z."/>
            <person name="Holt R.A."/>
            <person name="Jennings D."/>
            <person name="Kraft C.L."/>
            <person name="Lu F."/>
            <person name="Nguyen T."/>
            <person name="Nusskern D.R."/>
            <person name="Pfannkoch C.M."/>
            <person name="Sitter C."/>
            <person name="Sutton G.G."/>
            <person name="Venter J.C."/>
            <person name="Wang Z."/>
            <person name="Woodage T."/>
            <person name="Zheng X.H."/>
            <person name="Zhong F."/>
        </authorList>
    </citation>
    <scope>NUCLEOTIDE SEQUENCE [LARGE SCALE GENOMIC DNA]</scope>
    <source>
        <strain>BN</strain>
        <strain evidence="2">Sprague-Dawley</strain>
    </source>
</reference>
<name>A6HLH2_RAT</name>
<protein>
    <submittedName>
        <fullName evidence="1">RCG33111</fullName>
    </submittedName>
</protein>
<dbReference type="EMBL" id="CH473948">
    <property type="protein sequence ID" value="EDM06877.1"/>
    <property type="molecule type" value="Genomic_DNA"/>
</dbReference>
<evidence type="ECO:0000313" key="2">
    <source>
        <dbReference type="Proteomes" id="UP000234681"/>
    </source>
</evidence>
<accession>A6HLH2</accession>
<evidence type="ECO:0000313" key="1">
    <source>
        <dbReference type="EMBL" id="EDM06877.1"/>
    </source>
</evidence>
<organism evidence="1 2">
    <name type="scientific">Rattus norvegicus</name>
    <name type="common">Rat</name>
    <dbReference type="NCBI Taxonomy" id="10116"/>
    <lineage>
        <taxon>Eukaryota</taxon>
        <taxon>Metazoa</taxon>
        <taxon>Chordata</taxon>
        <taxon>Craniata</taxon>
        <taxon>Vertebrata</taxon>
        <taxon>Euteleostomi</taxon>
        <taxon>Mammalia</taxon>
        <taxon>Eutheria</taxon>
        <taxon>Euarchontoglires</taxon>
        <taxon>Glires</taxon>
        <taxon>Rodentia</taxon>
        <taxon>Myomorpha</taxon>
        <taxon>Muroidea</taxon>
        <taxon>Muridae</taxon>
        <taxon>Murinae</taxon>
        <taxon>Rattus</taxon>
    </lineage>
</organism>
<gene>
    <name evidence="1" type="ORF">rCG_33111</name>
</gene>
<dbReference type="Proteomes" id="UP000234681">
    <property type="component" value="Chromosome 10"/>
</dbReference>
<proteinExistence type="predicted"/>
<dbReference type="AlphaFoldDB" id="A6HLH2"/>
<sequence>MFGQCVSAGCFVFRGADSAASSSLQVSMPTQTEIYGTDPEWVFFGFVCLCDFRFSSLGYSFTVHQADWLSIPRDAPAYPPPPPQNRNHRLVSPRGNLFAVLKM</sequence>